<gene>
    <name evidence="2" type="ORF">METZ01_LOCUS49193</name>
</gene>
<accession>A0A381RZ08</accession>
<dbReference type="AlphaFoldDB" id="A0A381RZ08"/>
<dbReference type="InterPro" id="IPR036652">
    <property type="entry name" value="YjeF_N_dom_sf"/>
</dbReference>
<dbReference type="Pfam" id="PF03853">
    <property type="entry name" value="YjeF_N"/>
    <property type="match status" value="1"/>
</dbReference>
<dbReference type="SUPFAM" id="SSF64153">
    <property type="entry name" value="YjeF N-terminal domain-like"/>
    <property type="match status" value="1"/>
</dbReference>
<dbReference type="InterPro" id="IPR004443">
    <property type="entry name" value="YjeF_N_dom"/>
</dbReference>
<name>A0A381RZ08_9ZZZZ</name>
<dbReference type="NCBIfam" id="TIGR00197">
    <property type="entry name" value="yjeF_nterm"/>
    <property type="match status" value="1"/>
</dbReference>
<sequence length="206" mass="22991">MEKAYTVEEIQTIEKKEFKRLKNSYTLMNKAGTNCAKKISKLDLKKKFIVLCGPGNNGGDGLVISQVLKRLNQNVILYCLKSKAYKGDAKTAYKKNQLIKNNYNNLNIFQKSVIIDCLFGIGLNRRIKGIYKKIIKKVNQSKQKVISIDIPSGINGNNGKIMGEAIQANFTYTLHAKKIGHTVNPGKKYSGKISVIDIGIKRATAH</sequence>
<feature type="domain" description="YjeF N-terminal" evidence="1">
    <location>
        <begin position="10"/>
        <end position="206"/>
    </location>
</feature>
<reference evidence="2" key="1">
    <citation type="submission" date="2018-05" db="EMBL/GenBank/DDBJ databases">
        <authorList>
            <person name="Lanie J.A."/>
            <person name="Ng W.-L."/>
            <person name="Kazmierczak K.M."/>
            <person name="Andrzejewski T.M."/>
            <person name="Davidsen T.M."/>
            <person name="Wayne K.J."/>
            <person name="Tettelin H."/>
            <person name="Glass J.I."/>
            <person name="Rusch D."/>
            <person name="Podicherti R."/>
            <person name="Tsui H.-C.T."/>
            <person name="Winkler M.E."/>
        </authorList>
    </citation>
    <scope>NUCLEOTIDE SEQUENCE</scope>
</reference>
<evidence type="ECO:0000313" key="2">
    <source>
        <dbReference type="EMBL" id="SUZ96339.1"/>
    </source>
</evidence>
<proteinExistence type="inferred from homology"/>
<dbReference type="Gene3D" id="3.40.50.10260">
    <property type="entry name" value="YjeF N-terminal domain"/>
    <property type="match status" value="1"/>
</dbReference>
<dbReference type="PROSITE" id="PS51385">
    <property type="entry name" value="YJEF_N"/>
    <property type="match status" value="1"/>
</dbReference>
<dbReference type="EMBL" id="UINC01002406">
    <property type="protein sequence ID" value="SUZ96339.1"/>
    <property type="molecule type" value="Genomic_DNA"/>
</dbReference>
<organism evidence="2">
    <name type="scientific">marine metagenome</name>
    <dbReference type="NCBI Taxonomy" id="408172"/>
    <lineage>
        <taxon>unclassified sequences</taxon>
        <taxon>metagenomes</taxon>
        <taxon>ecological metagenomes</taxon>
    </lineage>
</organism>
<dbReference type="HAMAP" id="MF_01966">
    <property type="entry name" value="NADHX_epimerase"/>
    <property type="match status" value="1"/>
</dbReference>
<evidence type="ECO:0000259" key="1">
    <source>
        <dbReference type="PROSITE" id="PS51385"/>
    </source>
</evidence>
<protein>
    <recommendedName>
        <fullName evidence="1">YjeF N-terminal domain-containing protein</fullName>
    </recommendedName>
</protein>